<evidence type="ECO:0000313" key="7">
    <source>
        <dbReference type="Proteomes" id="UP000271573"/>
    </source>
</evidence>
<name>A0A3G9IEV8_9ACTN</name>
<comment type="cofactor">
    <cofactor evidence="5">
        <name>Mg(2+)</name>
        <dbReference type="ChEBI" id="CHEBI:18420"/>
    </cofactor>
</comment>
<evidence type="ECO:0000256" key="1">
    <source>
        <dbReference type="ARBA" id="ARBA00010638"/>
    </source>
</evidence>
<sequence>MSEPNAPGESAVAKVALRDQILTSRRRRGLASIGADARALAAVALSDPHVRRAATVAAYVSVGTEPGTGPLLDALVAAGKRVLLPILQPDNDLDWGVYDGSLVPARRGLLEPAGRGLGTEAIGSADVVLVPGVAVDHGGRRLGRGGGSYDRALARVVPGTWTAILVFDEEVVIHVPTDPHDRTVDAAITPTRVIQFG</sequence>
<evidence type="ECO:0000256" key="2">
    <source>
        <dbReference type="ARBA" id="ARBA00022741"/>
    </source>
</evidence>
<dbReference type="InterPro" id="IPR024185">
    <property type="entry name" value="FTHF_cligase-like_sf"/>
</dbReference>
<feature type="binding site" evidence="4">
    <location>
        <begin position="141"/>
        <end position="149"/>
    </location>
    <ligand>
        <name>ATP</name>
        <dbReference type="ChEBI" id="CHEBI:30616"/>
    </ligand>
</feature>
<dbReference type="Pfam" id="PF01812">
    <property type="entry name" value="5-FTHF_cyc-lig"/>
    <property type="match status" value="1"/>
</dbReference>
<dbReference type="NCBIfam" id="TIGR02727">
    <property type="entry name" value="MTHFS_bact"/>
    <property type="match status" value="1"/>
</dbReference>
<feature type="binding site" evidence="4">
    <location>
        <position position="60"/>
    </location>
    <ligand>
        <name>substrate</name>
    </ligand>
</feature>
<dbReference type="PANTHER" id="PTHR23407">
    <property type="entry name" value="ATPASE INHIBITOR/5-FORMYLTETRAHYDROFOLATE CYCLO-LIGASE"/>
    <property type="match status" value="1"/>
</dbReference>
<evidence type="ECO:0000256" key="4">
    <source>
        <dbReference type="PIRSR" id="PIRSR006806-1"/>
    </source>
</evidence>
<keyword evidence="7" id="KW-1185">Reference proteome</keyword>
<dbReference type="EC" id="6.3.3.2" evidence="5"/>
<comment type="catalytic activity">
    <reaction evidence="5">
        <text>(6S)-5-formyl-5,6,7,8-tetrahydrofolate + ATP = (6R)-5,10-methenyltetrahydrofolate + ADP + phosphate</text>
        <dbReference type="Rhea" id="RHEA:10488"/>
        <dbReference type="ChEBI" id="CHEBI:30616"/>
        <dbReference type="ChEBI" id="CHEBI:43474"/>
        <dbReference type="ChEBI" id="CHEBI:57455"/>
        <dbReference type="ChEBI" id="CHEBI:57457"/>
        <dbReference type="ChEBI" id="CHEBI:456216"/>
        <dbReference type="EC" id="6.3.3.2"/>
    </reaction>
</comment>
<protein>
    <recommendedName>
        <fullName evidence="5">5-formyltetrahydrofolate cyclo-ligase</fullName>
        <ecNumber evidence="5">6.3.3.2</ecNumber>
    </recommendedName>
</protein>
<dbReference type="GO" id="GO:0005524">
    <property type="term" value="F:ATP binding"/>
    <property type="evidence" value="ECO:0007669"/>
    <property type="project" value="UniProtKB-KW"/>
</dbReference>
<organism evidence="6 7">
    <name type="scientific">Nocardioides baekrokdamisoli</name>
    <dbReference type="NCBI Taxonomy" id="1804624"/>
    <lineage>
        <taxon>Bacteria</taxon>
        <taxon>Bacillati</taxon>
        <taxon>Actinomycetota</taxon>
        <taxon>Actinomycetes</taxon>
        <taxon>Propionibacteriales</taxon>
        <taxon>Nocardioidaceae</taxon>
        <taxon>Nocardioides</taxon>
    </lineage>
</organism>
<dbReference type="Gene3D" id="3.40.50.10420">
    <property type="entry name" value="NagB/RpiA/CoA transferase-like"/>
    <property type="match status" value="1"/>
</dbReference>
<comment type="similarity">
    <text evidence="1 5">Belongs to the 5-formyltetrahydrofolate cyclo-ligase family.</text>
</comment>
<dbReference type="EMBL" id="AP019307">
    <property type="protein sequence ID" value="BBH16896.1"/>
    <property type="molecule type" value="Genomic_DNA"/>
</dbReference>
<dbReference type="PANTHER" id="PTHR23407:SF1">
    <property type="entry name" value="5-FORMYLTETRAHYDROFOLATE CYCLO-LIGASE"/>
    <property type="match status" value="1"/>
</dbReference>
<gene>
    <name evidence="6" type="ORF">Back2_11830</name>
</gene>
<reference evidence="6 7" key="1">
    <citation type="submission" date="2018-11" db="EMBL/GenBank/DDBJ databases">
        <title>Complete genome sequence of Nocardioides baekrokdamisoli strain KCTC 39748.</title>
        <authorList>
            <person name="Kang S.W."/>
            <person name="Lee K.C."/>
            <person name="Kim K.K."/>
            <person name="Kim J.S."/>
            <person name="Kim D.S."/>
            <person name="Ko S.H."/>
            <person name="Yang S.H."/>
            <person name="Shin Y.K."/>
            <person name="Lee J.S."/>
        </authorList>
    </citation>
    <scope>NUCLEOTIDE SEQUENCE [LARGE SCALE GENOMIC DNA]</scope>
    <source>
        <strain evidence="6 7">KCTC 39748</strain>
    </source>
</reference>
<dbReference type="GO" id="GO:0046872">
    <property type="term" value="F:metal ion binding"/>
    <property type="evidence" value="ECO:0007669"/>
    <property type="project" value="UniProtKB-KW"/>
</dbReference>
<dbReference type="RefSeq" id="WP_164512492.1">
    <property type="nucleotide sequence ID" value="NZ_AP019307.1"/>
</dbReference>
<keyword evidence="3 4" id="KW-0067">ATP-binding</keyword>
<dbReference type="InterPro" id="IPR037171">
    <property type="entry name" value="NagB/RpiA_transferase-like"/>
</dbReference>
<dbReference type="AlphaFoldDB" id="A0A3G9IEV8"/>
<keyword evidence="5" id="KW-0460">Magnesium</keyword>
<keyword evidence="6" id="KW-0436">Ligase</keyword>
<dbReference type="InterPro" id="IPR002698">
    <property type="entry name" value="FTHF_cligase"/>
</dbReference>
<feature type="binding site" evidence="4">
    <location>
        <position position="65"/>
    </location>
    <ligand>
        <name>substrate</name>
    </ligand>
</feature>
<dbReference type="SUPFAM" id="SSF100950">
    <property type="entry name" value="NagB/RpiA/CoA transferase-like"/>
    <property type="match status" value="1"/>
</dbReference>
<proteinExistence type="inferred from homology"/>
<feature type="binding site" evidence="4">
    <location>
        <begin position="14"/>
        <end position="18"/>
    </location>
    <ligand>
        <name>ATP</name>
        <dbReference type="ChEBI" id="CHEBI:30616"/>
    </ligand>
</feature>
<dbReference type="PIRSF" id="PIRSF006806">
    <property type="entry name" value="FTHF_cligase"/>
    <property type="match status" value="1"/>
</dbReference>
<dbReference type="KEGG" id="nbe:Back2_11830"/>
<dbReference type="Proteomes" id="UP000271573">
    <property type="component" value="Chromosome"/>
</dbReference>
<dbReference type="GO" id="GO:0030272">
    <property type="term" value="F:5-formyltetrahydrofolate cyclo-ligase activity"/>
    <property type="evidence" value="ECO:0007669"/>
    <property type="project" value="UniProtKB-EC"/>
</dbReference>
<evidence type="ECO:0000256" key="5">
    <source>
        <dbReference type="RuleBase" id="RU361279"/>
    </source>
</evidence>
<dbReference type="GO" id="GO:0009396">
    <property type="term" value="P:folic acid-containing compound biosynthetic process"/>
    <property type="evidence" value="ECO:0007669"/>
    <property type="project" value="TreeGrafter"/>
</dbReference>
<accession>A0A3G9IEV8</accession>
<keyword evidence="5" id="KW-0479">Metal-binding</keyword>
<keyword evidence="2 4" id="KW-0547">Nucleotide-binding</keyword>
<dbReference type="GO" id="GO:0035999">
    <property type="term" value="P:tetrahydrofolate interconversion"/>
    <property type="evidence" value="ECO:0007669"/>
    <property type="project" value="TreeGrafter"/>
</dbReference>
<evidence type="ECO:0000256" key="3">
    <source>
        <dbReference type="ARBA" id="ARBA00022840"/>
    </source>
</evidence>
<evidence type="ECO:0000313" key="6">
    <source>
        <dbReference type="EMBL" id="BBH16896.1"/>
    </source>
</evidence>